<evidence type="ECO:0000313" key="6">
    <source>
        <dbReference type="Proteomes" id="UP000273807"/>
    </source>
</evidence>
<dbReference type="Gene3D" id="1.20.120.530">
    <property type="entry name" value="GntR ligand-binding domain-like"/>
    <property type="match status" value="1"/>
</dbReference>
<dbReference type="EMBL" id="RBED01000110">
    <property type="protein sequence ID" value="RNL53057.1"/>
    <property type="molecule type" value="Genomic_DNA"/>
</dbReference>
<dbReference type="InterPro" id="IPR000524">
    <property type="entry name" value="Tscrpt_reg_HTH_GntR"/>
</dbReference>
<sequence length="223" mass="24775">MAAHSNDLRPLAERVYELISADVVSGAISAGTALVQEQVAAQYGVSRTPVRDALTRLNIEGLTTLVPGRGYIVNELDEREIADVYDVRYALEALAVRQACGRYTPQQLIRMNGLNEETAIIDPADGLELFRLGQDFHLALVEPAGNNFLLGVLTSIWNHPIQKRITMTYRHGADYQSKVVHDHRGILTALKDNDPDRAVEFLRHCHDVSDPNRTDPPSEPARD</sequence>
<dbReference type="PROSITE" id="PS50949">
    <property type="entry name" value="HTH_GNTR"/>
    <property type="match status" value="1"/>
</dbReference>
<gene>
    <name evidence="5" type="ORF">D7003_13115</name>
</gene>
<dbReference type="InterPro" id="IPR008920">
    <property type="entry name" value="TF_FadR/GntR_C"/>
</dbReference>
<dbReference type="Proteomes" id="UP000273807">
    <property type="component" value="Unassembled WGS sequence"/>
</dbReference>
<dbReference type="GO" id="GO:0003700">
    <property type="term" value="F:DNA-binding transcription factor activity"/>
    <property type="evidence" value="ECO:0007669"/>
    <property type="project" value="InterPro"/>
</dbReference>
<dbReference type="RefSeq" id="WP_123255877.1">
    <property type="nucleotide sequence ID" value="NZ_RBED01000110.1"/>
</dbReference>
<organism evidence="5 6">
    <name type="scientific">Arthrobacter oryzae</name>
    <dbReference type="NCBI Taxonomy" id="409290"/>
    <lineage>
        <taxon>Bacteria</taxon>
        <taxon>Bacillati</taxon>
        <taxon>Actinomycetota</taxon>
        <taxon>Actinomycetes</taxon>
        <taxon>Micrococcales</taxon>
        <taxon>Micrococcaceae</taxon>
        <taxon>Arthrobacter</taxon>
    </lineage>
</organism>
<dbReference type="PANTHER" id="PTHR43537:SF45">
    <property type="entry name" value="GNTR FAMILY REGULATORY PROTEIN"/>
    <property type="match status" value="1"/>
</dbReference>
<dbReference type="AlphaFoldDB" id="A0A3N0BVC2"/>
<name>A0A3N0BVC2_9MICC</name>
<evidence type="ECO:0000256" key="1">
    <source>
        <dbReference type="ARBA" id="ARBA00023015"/>
    </source>
</evidence>
<dbReference type="InterPro" id="IPR036390">
    <property type="entry name" value="WH_DNA-bd_sf"/>
</dbReference>
<dbReference type="GO" id="GO:0003677">
    <property type="term" value="F:DNA binding"/>
    <property type="evidence" value="ECO:0007669"/>
    <property type="project" value="UniProtKB-KW"/>
</dbReference>
<dbReference type="SUPFAM" id="SSF48008">
    <property type="entry name" value="GntR ligand-binding domain-like"/>
    <property type="match status" value="1"/>
</dbReference>
<dbReference type="InterPro" id="IPR036388">
    <property type="entry name" value="WH-like_DNA-bd_sf"/>
</dbReference>
<feature type="domain" description="HTH gntR-type" evidence="4">
    <location>
        <begin position="9"/>
        <end position="76"/>
    </location>
</feature>
<proteinExistence type="predicted"/>
<dbReference type="SMART" id="SM00345">
    <property type="entry name" value="HTH_GNTR"/>
    <property type="match status" value="1"/>
</dbReference>
<evidence type="ECO:0000256" key="2">
    <source>
        <dbReference type="ARBA" id="ARBA00023125"/>
    </source>
</evidence>
<keyword evidence="6" id="KW-1185">Reference proteome</keyword>
<accession>A0A3N0BVC2</accession>
<reference evidence="5 6" key="1">
    <citation type="submission" date="2018-10" db="EMBL/GenBank/DDBJ databases">
        <title>Genome sequencing of Arthrobacter oryzae TNB02.</title>
        <authorList>
            <person name="Cho Y.-J."/>
            <person name="Cho A."/>
            <person name="Kim O.-S."/>
        </authorList>
    </citation>
    <scope>NUCLEOTIDE SEQUENCE [LARGE SCALE GENOMIC DNA]</scope>
    <source>
        <strain evidence="5 6">TNB02</strain>
    </source>
</reference>
<keyword evidence="3" id="KW-0804">Transcription</keyword>
<dbReference type="PANTHER" id="PTHR43537">
    <property type="entry name" value="TRANSCRIPTIONAL REGULATOR, GNTR FAMILY"/>
    <property type="match status" value="1"/>
</dbReference>
<dbReference type="InterPro" id="IPR011711">
    <property type="entry name" value="GntR_C"/>
</dbReference>
<evidence type="ECO:0000256" key="3">
    <source>
        <dbReference type="ARBA" id="ARBA00023163"/>
    </source>
</evidence>
<dbReference type="Pfam" id="PF07729">
    <property type="entry name" value="FCD"/>
    <property type="match status" value="1"/>
</dbReference>
<dbReference type="Pfam" id="PF00392">
    <property type="entry name" value="GntR"/>
    <property type="match status" value="1"/>
</dbReference>
<dbReference type="CDD" id="cd07377">
    <property type="entry name" value="WHTH_GntR"/>
    <property type="match status" value="1"/>
</dbReference>
<keyword evidence="2" id="KW-0238">DNA-binding</keyword>
<dbReference type="SUPFAM" id="SSF46785">
    <property type="entry name" value="Winged helix' DNA-binding domain"/>
    <property type="match status" value="1"/>
</dbReference>
<evidence type="ECO:0000259" key="4">
    <source>
        <dbReference type="PROSITE" id="PS50949"/>
    </source>
</evidence>
<dbReference type="Gene3D" id="1.10.10.10">
    <property type="entry name" value="Winged helix-like DNA-binding domain superfamily/Winged helix DNA-binding domain"/>
    <property type="match status" value="1"/>
</dbReference>
<dbReference type="OrthoDB" id="8680240at2"/>
<evidence type="ECO:0000313" key="5">
    <source>
        <dbReference type="EMBL" id="RNL53057.1"/>
    </source>
</evidence>
<protein>
    <submittedName>
        <fullName evidence="5">GntR family transcriptional regulator</fullName>
    </submittedName>
</protein>
<comment type="caution">
    <text evidence="5">The sequence shown here is derived from an EMBL/GenBank/DDBJ whole genome shotgun (WGS) entry which is preliminary data.</text>
</comment>
<keyword evidence="1" id="KW-0805">Transcription regulation</keyword>
<dbReference type="SMART" id="SM00895">
    <property type="entry name" value="FCD"/>
    <property type="match status" value="1"/>
</dbReference>